<evidence type="ECO:0000313" key="1">
    <source>
        <dbReference type="EMBL" id="CUV31797.1"/>
    </source>
</evidence>
<sequence length="191" mass="20207">MRRGSFCGSLQVRGCGVLAGSGVALGFLGTAARAGEQVLELEALDVFLAVQHGTADLEESRAATVRAIACDGGFGLAPAEGEVSLGQMGTPGGVEGLFTGHGILRSRVDTHRLRGLAPALQPMSVSSRTGLLRPLLRFVKVVIQTESVRSRRKKTRPDCYQNRAQIVWVVSKNASAHTIAINYLIIVSIAN</sequence>
<dbReference type="AlphaFoldDB" id="A0A0S4VCK7"/>
<name>A0A0S4VCK7_RALSL</name>
<dbReference type="EMBL" id="LN899824">
    <property type="protein sequence ID" value="CUV31797.1"/>
    <property type="molecule type" value="Genomic_DNA"/>
</dbReference>
<proteinExistence type="predicted"/>
<protein>
    <submittedName>
        <fullName evidence="1">Uncharacterized protein</fullName>
    </submittedName>
</protein>
<reference evidence="1" key="1">
    <citation type="submission" date="2015-10" db="EMBL/GenBank/DDBJ databases">
        <authorList>
            <person name="Gilbert D.G."/>
        </authorList>
    </citation>
    <scope>NUCLEOTIDE SEQUENCE</scope>
    <source>
        <strain evidence="1">Phyl III-seqv23</strain>
    </source>
</reference>
<gene>
    <name evidence="1" type="ORF">RUN1985_v1_1170003</name>
</gene>
<accession>A0A0S4VCK7</accession>
<organism evidence="1">
    <name type="scientific">Ralstonia solanacearum</name>
    <name type="common">Pseudomonas solanacearum</name>
    <dbReference type="NCBI Taxonomy" id="305"/>
    <lineage>
        <taxon>Bacteria</taxon>
        <taxon>Pseudomonadati</taxon>
        <taxon>Pseudomonadota</taxon>
        <taxon>Betaproteobacteria</taxon>
        <taxon>Burkholderiales</taxon>
        <taxon>Burkholderiaceae</taxon>
        <taxon>Ralstonia</taxon>
        <taxon>Ralstonia solanacearum species complex</taxon>
    </lineage>
</organism>